<keyword evidence="1" id="KW-0677">Repeat</keyword>
<feature type="domain" description="WSC" evidence="3">
    <location>
        <begin position="190"/>
        <end position="283"/>
    </location>
</feature>
<evidence type="ECO:0000313" key="5">
    <source>
        <dbReference type="Proteomes" id="UP000639643"/>
    </source>
</evidence>
<reference evidence="4" key="1">
    <citation type="journal article" date="2020" name="Phytopathology">
        <title>Genome Sequence Resources of Colletotrichum truncatum, C. plurivorum, C. musicola, and C. sojae: Four Species Pathogenic to Soybean (Glycine max).</title>
        <authorList>
            <person name="Rogerio F."/>
            <person name="Boufleur T.R."/>
            <person name="Ciampi-Guillardi M."/>
            <person name="Sukno S.A."/>
            <person name="Thon M.R."/>
            <person name="Massola Junior N.S."/>
            <person name="Baroncelli R."/>
        </authorList>
    </citation>
    <scope>NUCLEOTIDE SEQUENCE</scope>
    <source>
        <strain evidence="4">LFN0074</strain>
    </source>
</reference>
<evidence type="ECO:0000256" key="1">
    <source>
        <dbReference type="ARBA" id="ARBA00022737"/>
    </source>
</evidence>
<evidence type="ECO:0000259" key="3">
    <source>
        <dbReference type="PROSITE" id="PS51212"/>
    </source>
</evidence>
<keyword evidence="2" id="KW-0732">Signal</keyword>
<feature type="domain" description="WSC" evidence="3">
    <location>
        <begin position="295"/>
        <end position="387"/>
    </location>
</feature>
<dbReference type="SMART" id="SM00321">
    <property type="entry name" value="WSC"/>
    <property type="match status" value="3"/>
</dbReference>
<feature type="chain" id="PRO_5034949906" evidence="2">
    <location>
        <begin position="21"/>
        <end position="472"/>
    </location>
</feature>
<name>A0A8H6K6E6_9PEZI</name>
<dbReference type="Pfam" id="PF01822">
    <property type="entry name" value="WSC"/>
    <property type="match status" value="3"/>
</dbReference>
<dbReference type="Proteomes" id="UP000639643">
    <property type="component" value="Unassembled WGS sequence"/>
</dbReference>
<dbReference type="PANTHER" id="PTHR45964:SF5">
    <property type="entry name" value="WSCD FAMILY MEMBER CG9164"/>
    <property type="match status" value="1"/>
</dbReference>
<accession>A0A8H6K6E6</accession>
<sequence length="472" mass="49810">MHTLSYLRIVGLTLASVASAADVIPGSVNGIAVQNIDTAQNNTQPAPKRSVELVSRGTSVRRGVVLKRFVDGICDALPSGWSYQGCFTDTPSNRVLSGTSWSPSGSGADGLTQEKCIQFCESKGYGMAGVEWGKECFCGYALDAAALKSPESECSKKCTGNDNEVCGEGGRINVFTNGDTGPTVLAASGGFNSIGCYSDHPSARTLTYRMSLTGKVKVSDCTSACASEGFPYAGLEFGEECFCGTSIQNGGAPTSDKKCNMACTADKTQFCGGAQAINIYLSSVPMGGPSIIPDGWTSKGCYTDSASTRALSFKVHDFGKFSAAQCVSKCAGLKYPWAGLEYGSECFCGNSIEGGNTPAASGCDMTCKGNRADTCGGAGRVNLYQAPCGGTPGCHFGYGWITTIWLRTTKQCLDACHANPDCKSIQIGELYDNYDTFCNLFTYQIPLVLYPEEVPGCEVFTFYDGLCIEGRR</sequence>
<feature type="signal peptide" evidence="2">
    <location>
        <begin position="1"/>
        <end position="20"/>
    </location>
</feature>
<dbReference type="InterPro" id="IPR002889">
    <property type="entry name" value="WSC_carb-bd"/>
</dbReference>
<dbReference type="AlphaFoldDB" id="A0A8H6K6E6"/>
<evidence type="ECO:0000313" key="4">
    <source>
        <dbReference type="EMBL" id="KAF6825764.1"/>
    </source>
</evidence>
<dbReference type="EMBL" id="WIGM01000420">
    <property type="protein sequence ID" value="KAF6825764.1"/>
    <property type="molecule type" value="Genomic_DNA"/>
</dbReference>
<gene>
    <name evidence="4" type="ORF">CMUS01_09709</name>
</gene>
<dbReference type="PROSITE" id="PS51212">
    <property type="entry name" value="WSC"/>
    <property type="match status" value="3"/>
</dbReference>
<dbReference type="InterPro" id="IPR051589">
    <property type="entry name" value="Sialate-O-sulfotransferase"/>
</dbReference>
<evidence type="ECO:0000256" key="2">
    <source>
        <dbReference type="SAM" id="SignalP"/>
    </source>
</evidence>
<protein>
    <submittedName>
        <fullName evidence="4">Copper radical oxidase (WSC domain-containing protein)</fullName>
    </submittedName>
</protein>
<dbReference type="OrthoDB" id="5985073at2759"/>
<dbReference type="PANTHER" id="PTHR45964">
    <property type="entry name" value="WSCD FAMILY MEMBER CG9164"/>
    <property type="match status" value="1"/>
</dbReference>
<comment type="caution">
    <text evidence="4">The sequence shown here is derived from an EMBL/GenBank/DDBJ whole genome shotgun (WGS) entry which is preliminary data.</text>
</comment>
<feature type="domain" description="WSC" evidence="3">
    <location>
        <begin position="80"/>
        <end position="178"/>
    </location>
</feature>
<proteinExistence type="predicted"/>
<keyword evidence="5" id="KW-1185">Reference proteome</keyword>
<organism evidence="4 5">
    <name type="scientific">Colletotrichum musicola</name>
    <dbReference type="NCBI Taxonomy" id="2175873"/>
    <lineage>
        <taxon>Eukaryota</taxon>
        <taxon>Fungi</taxon>
        <taxon>Dikarya</taxon>
        <taxon>Ascomycota</taxon>
        <taxon>Pezizomycotina</taxon>
        <taxon>Sordariomycetes</taxon>
        <taxon>Hypocreomycetidae</taxon>
        <taxon>Glomerellales</taxon>
        <taxon>Glomerellaceae</taxon>
        <taxon>Colletotrichum</taxon>
        <taxon>Colletotrichum orchidearum species complex</taxon>
    </lineage>
</organism>